<dbReference type="PANTHER" id="PTHR11214:SF151">
    <property type="entry name" value="HEXOSYLTRANSFERASE"/>
    <property type="match status" value="1"/>
</dbReference>
<evidence type="ECO:0000313" key="15">
    <source>
        <dbReference type="Proteomes" id="UP000694555"/>
    </source>
</evidence>
<dbReference type="GO" id="GO:0000139">
    <property type="term" value="C:Golgi membrane"/>
    <property type="evidence" value="ECO:0007669"/>
    <property type="project" value="UniProtKB-SubCell"/>
</dbReference>
<evidence type="ECO:0000256" key="6">
    <source>
        <dbReference type="ARBA" id="ARBA00022692"/>
    </source>
</evidence>
<evidence type="ECO:0000256" key="12">
    <source>
        <dbReference type="ARBA" id="ARBA00023180"/>
    </source>
</evidence>
<dbReference type="Pfam" id="PF01762">
    <property type="entry name" value="Galactosyl_T"/>
    <property type="match status" value="1"/>
</dbReference>
<evidence type="ECO:0000256" key="9">
    <source>
        <dbReference type="ARBA" id="ARBA00023034"/>
    </source>
</evidence>
<evidence type="ECO:0000256" key="5">
    <source>
        <dbReference type="ARBA" id="ARBA00022679"/>
    </source>
</evidence>
<keyword evidence="10" id="KW-0443">Lipid metabolism</keyword>
<proteinExistence type="inferred from homology"/>
<dbReference type="PANTHER" id="PTHR11214">
    <property type="entry name" value="BETA-1,3-N-ACETYLGLUCOSAMINYLTRANSFERASE"/>
    <property type="match status" value="1"/>
</dbReference>
<keyword evidence="5" id="KW-0808">Transferase</keyword>
<accession>A0A8C0C1M3</accession>
<dbReference type="AlphaFoldDB" id="A0A8C0C1M3"/>
<evidence type="ECO:0000313" key="14">
    <source>
        <dbReference type="Ensembl" id="ENSBJAP00000024638.1"/>
    </source>
</evidence>
<evidence type="ECO:0000256" key="11">
    <source>
        <dbReference type="ARBA" id="ARBA00023136"/>
    </source>
</evidence>
<dbReference type="Proteomes" id="UP000694555">
    <property type="component" value="Unplaced"/>
</dbReference>
<dbReference type="GO" id="GO:0006629">
    <property type="term" value="P:lipid metabolic process"/>
    <property type="evidence" value="ECO:0007669"/>
    <property type="project" value="UniProtKB-KW"/>
</dbReference>
<evidence type="ECO:0000256" key="4">
    <source>
        <dbReference type="ARBA" id="ARBA00022676"/>
    </source>
</evidence>
<comment type="pathway">
    <text evidence="2">Protein modification; protein glycosylation.</text>
</comment>
<dbReference type="GO" id="GO:0006493">
    <property type="term" value="P:protein O-linked glycosylation"/>
    <property type="evidence" value="ECO:0007669"/>
    <property type="project" value="TreeGrafter"/>
</dbReference>
<name>A0A8C0C1M3_9AVES</name>
<sequence length="204" mass="23671">PPLRPVLEEESLLHHDILQQDFLDTYNNLTLKTLMGMEWVSKHCPNASYVVKADRDVFLNLGYLVRQFLIPPKKNFMTGHIYRNTGPLRNKGYKWYVPHEVYPNNTYPPYCGGPGYVLSGDLASKIYSVAQTLSVINMEDAFMGICLHALGISVTDSPWGVFNMYRIEYEKCRFSRLVMVHHYEPQQLLKLWPGFQEPKTTCHR</sequence>
<keyword evidence="11" id="KW-0472">Membrane</keyword>
<dbReference type="GO" id="GO:0008499">
    <property type="term" value="F:N-acetyl-beta-D-glucosaminide beta-(1,3)-galactosyltransferase activity"/>
    <property type="evidence" value="ECO:0007669"/>
    <property type="project" value="TreeGrafter"/>
</dbReference>
<evidence type="ECO:0000256" key="1">
    <source>
        <dbReference type="ARBA" id="ARBA00004323"/>
    </source>
</evidence>
<comment type="similarity">
    <text evidence="3 13">Belongs to the glycosyltransferase 31 family.</text>
</comment>
<reference evidence="14" key="2">
    <citation type="submission" date="2025-09" db="UniProtKB">
        <authorList>
            <consortium name="Ensembl"/>
        </authorList>
    </citation>
    <scope>IDENTIFICATION</scope>
</reference>
<keyword evidence="15" id="KW-1185">Reference proteome</keyword>
<keyword evidence="9 13" id="KW-0333">Golgi apparatus</keyword>
<dbReference type="EC" id="2.4.1.-" evidence="13"/>
<keyword evidence="8" id="KW-1133">Transmembrane helix</keyword>
<keyword evidence="6" id="KW-0812">Transmembrane</keyword>
<reference evidence="14" key="1">
    <citation type="submission" date="2025-08" db="UniProtKB">
        <authorList>
            <consortium name="Ensembl"/>
        </authorList>
    </citation>
    <scope>IDENTIFICATION</scope>
</reference>
<organism evidence="14 15">
    <name type="scientific">Buteo japonicus</name>
    <dbReference type="NCBI Taxonomy" id="224669"/>
    <lineage>
        <taxon>Eukaryota</taxon>
        <taxon>Metazoa</taxon>
        <taxon>Chordata</taxon>
        <taxon>Craniata</taxon>
        <taxon>Vertebrata</taxon>
        <taxon>Euteleostomi</taxon>
        <taxon>Archelosauria</taxon>
        <taxon>Archosauria</taxon>
        <taxon>Dinosauria</taxon>
        <taxon>Saurischia</taxon>
        <taxon>Theropoda</taxon>
        <taxon>Coelurosauria</taxon>
        <taxon>Aves</taxon>
        <taxon>Neognathae</taxon>
        <taxon>Neoaves</taxon>
        <taxon>Telluraves</taxon>
        <taxon>Accipitrimorphae</taxon>
        <taxon>Accipitriformes</taxon>
        <taxon>Accipitridae</taxon>
        <taxon>Accipitrinae</taxon>
        <taxon>Buteo</taxon>
    </lineage>
</organism>
<evidence type="ECO:0000256" key="7">
    <source>
        <dbReference type="ARBA" id="ARBA00022968"/>
    </source>
</evidence>
<evidence type="ECO:0000256" key="8">
    <source>
        <dbReference type="ARBA" id="ARBA00022989"/>
    </source>
</evidence>
<evidence type="ECO:0000256" key="2">
    <source>
        <dbReference type="ARBA" id="ARBA00004922"/>
    </source>
</evidence>
<dbReference type="FunFam" id="3.90.550.50:FF:000001">
    <property type="entry name" value="Hexosyltransferase"/>
    <property type="match status" value="1"/>
</dbReference>
<dbReference type="InterPro" id="IPR002659">
    <property type="entry name" value="Glyco_trans_31"/>
</dbReference>
<evidence type="ECO:0000256" key="13">
    <source>
        <dbReference type="RuleBase" id="RU363063"/>
    </source>
</evidence>
<evidence type="ECO:0000256" key="3">
    <source>
        <dbReference type="ARBA" id="ARBA00008661"/>
    </source>
</evidence>
<comment type="subcellular location">
    <subcellularLocation>
        <location evidence="1 13">Golgi apparatus membrane</location>
        <topology evidence="1 13">Single-pass type II membrane protein</topology>
    </subcellularLocation>
</comment>
<keyword evidence="7" id="KW-0735">Signal-anchor</keyword>
<evidence type="ECO:0000256" key="10">
    <source>
        <dbReference type="ARBA" id="ARBA00023098"/>
    </source>
</evidence>
<keyword evidence="12" id="KW-0325">Glycoprotein</keyword>
<dbReference type="Gene3D" id="3.90.550.50">
    <property type="match status" value="1"/>
</dbReference>
<protein>
    <recommendedName>
        <fullName evidence="13">Hexosyltransferase</fullName>
        <ecNumber evidence="13">2.4.1.-</ecNumber>
    </recommendedName>
</protein>
<dbReference type="Ensembl" id="ENSBJAT00000025319.1">
    <property type="protein sequence ID" value="ENSBJAP00000024638.1"/>
    <property type="gene ID" value="ENSBJAG00000015757.1"/>
</dbReference>
<keyword evidence="4 13" id="KW-0328">Glycosyltransferase</keyword>